<evidence type="ECO:0000256" key="3">
    <source>
        <dbReference type="ARBA" id="ARBA00023163"/>
    </source>
</evidence>
<proteinExistence type="predicted"/>
<dbReference type="Proteomes" id="UP000190166">
    <property type="component" value="Unassembled WGS sequence"/>
</dbReference>
<keyword evidence="6" id="KW-1185">Reference proteome</keyword>
<dbReference type="PROSITE" id="PS01124">
    <property type="entry name" value="HTH_ARAC_FAMILY_2"/>
    <property type="match status" value="1"/>
</dbReference>
<reference evidence="5 6" key="1">
    <citation type="submission" date="2017-02" db="EMBL/GenBank/DDBJ databases">
        <authorList>
            <person name="Peterson S.W."/>
        </authorList>
    </citation>
    <scope>NUCLEOTIDE SEQUENCE [LARGE SCALE GENOMIC DNA]</scope>
    <source>
        <strain evidence="5 6">DSM 18108</strain>
    </source>
</reference>
<dbReference type="GO" id="GO:0043565">
    <property type="term" value="F:sequence-specific DNA binding"/>
    <property type="evidence" value="ECO:0007669"/>
    <property type="project" value="InterPro"/>
</dbReference>
<gene>
    <name evidence="5" type="ORF">SAMN05660461_5031</name>
</gene>
<dbReference type="AlphaFoldDB" id="A0A1T5P8S3"/>
<evidence type="ECO:0000256" key="1">
    <source>
        <dbReference type="ARBA" id="ARBA00023015"/>
    </source>
</evidence>
<keyword evidence="1" id="KW-0805">Transcription regulation</keyword>
<evidence type="ECO:0000256" key="2">
    <source>
        <dbReference type="ARBA" id="ARBA00023125"/>
    </source>
</evidence>
<sequence length="305" mass="35185">MENRVIHRIKTISEYHKVMGLPKPEHPLISVVDYGAIQLPCKASMGFLFDFYSILIDRDFKGNMKYGQQSGDFEEGVLFFMAPGQVFEVSLAEAENTNRSGRVLLIHPDFLWKTTLAKKIRQYDFFSYSVNEALFLSDKEEKSILAIMEGMVQEYRNNIDKFSDTVIIAQLELLLTYAERFYQRQFITRKKYSHTILDRLESLLDEYFNSDQLSIEGIPTVKYVASSLNVSAGYLSNLLKVLTGKSTQHYLQDRLIEHAKTQLSTTNQSVSEIAYGLGFEHPQSFSRLFKSRTNLSPLAFREKFN</sequence>
<dbReference type="SMART" id="SM00342">
    <property type="entry name" value="HTH_ARAC"/>
    <property type="match status" value="1"/>
</dbReference>
<dbReference type="STRING" id="393003.SAMN05660461_5031"/>
<name>A0A1T5P8S3_9BACT</name>
<dbReference type="EMBL" id="FUZZ01000004">
    <property type="protein sequence ID" value="SKD09150.1"/>
    <property type="molecule type" value="Genomic_DNA"/>
</dbReference>
<dbReference type="Pfam" id="PF12833">
    <property type="entry name" value="HTH_18"/>
    <property type="match status" value="1"/>
</dbReference>
<evidence type="ECO:0000259" key="4">
    <source>
        <dbReference type="PROSITE" id="PS01124"/>
    </source>
</evidence>
<protein>
    <submittedName>
        <fullName evidence="5">Helix-turn-helix domain-containing protein</fullName>
    </submittedName>
</protein>
<dbReference type="Gene3D" id="1.10.10.60">
    <property type="entry name" value="Homeodomain-like"/>
    <property type="match status" value="2"/>
</dbReference>
<dbReference type="InterPro" id="IPR009057">
    <property type="entry name" value="Homeodomain-like_sf"/>
</dbReference>
<dbReference type="PANTHER" id="PTHR43280:SF32">
    <property type="entry name" value="TRANSCRIPTIONAL REGULATORY PROTEIN"/>
    <property type="match status" value="1"/>
</dbReference>
<dbReference type="InterPro" id="IPR018060">
    <property type="entry name" value="HTH_AraC"/>
</dbReference>
<dbReference type="PANTHER" id="PTHR43280">
    <property type="entry name" value="ARAC-FAMILY TRANSCRIPTIONAL REGULATOR"/>
    <property type="match status" value="1"/>
</dbReference>
<dbReference type="RefSeq" id="WP_079472291.1">
    <property type="nucleotide sequence ID" value="NZ_FUZZ01000004.1"/>
</dbReference>
<evidence type="ECO:0000313" key="6">
    <source>
        <dbReference type="Proteomes" id="UP000190166"/>
    </source>
</evidence>
<dbReference type="GO" id="GO:0003700">
    <property type="term" value="F:DNA-binding transcription factor activity"/>
    <property type="evidence" value="ECO:0007669"/>
    <property type="project" value="InterPro"/>
</dbReference>
<evidence type="ECO:0000313" key="5">
    <source>
        <dbReference type="EMBL" id="SKD09150.1"/>
    </source>
</evidence>
<feature type="domain" description="HTH araC/xylS-type" evidence="4">
    <location>
        <begin position="198"/>
        <end position="303"/>
    </location>
</feature>
<keyword evidence="2" id="KW-0238">DNA-binding</keyword>
<accession>A0A1T5P8S3</accession>
<organism evidence="5 6">
    <name type="scientific">Chitinophaga ginsengisegetis</name>
    <dbReference type="NCBI Taxonomy" id="393003"/>
    <lineage>
        <taxon>Bacteria</taxon>
        <taxon>Pseudomonadati</taxon>
        <taxon>Bacteroidota</taxon>
        <taxon>Chitinophagia</taxon>
        <taxon>Chitinophagales</taxon>
        <taxon>Chitinophagaceae</taxon>
        <taxon>Chitinophaga</taxon>
    </lineage>
</organism>
<dbReference type="SUPFAM" id="SSF46689">
    <property type="entry name" value="Homeodomain-like"/>
    <property type="match status" value="1"/>
</dbReference>
<keyword evidence="3" id="KW-0804">Transcription</keyword>